<dbReference type="InterPro" id="IPR014340">
    <property type="entry name" value="LptA"/>
</dbReference>
<protein>
    <recommendedName>
        <fullName evidence="4">Lipopolysaccharide export system protein LptA</fullName>
    </recommendedName>
</protein>
<comment type="caution">
    <text evidence="6">The sequence shown here is derived from an EMBL/GenBank/DDBJ whole genome shotgun (WGS) entry which is preliminary data.</text>
</comment>
<evidence type="ECO:0000256" key="4">
    <source>
        <dbReference type="HAMAP-Rule" id="MF_01914"/>
    </source>
</evidence>
<feature type="domain" description="Organic solvent tolerance-like N-terminal" evidence="5">
    <location>
        <begin position="32"/>
        <end position="141"/>
    </location>
</feature>
<dbReference type="NCBIfam" id="TIGR03002">
    <property type="entry name" value="outer_YhbN_LptA"/>
    <property type="match status" value="1"/>
</dbReference>
<evidence type="ECO:0000256" key="2">
    <source>
        <dbReference type="ARBA" id="ARBA00022729"/>
    </source>
</evidence>
<comment type="function">
    <text evidence="4">Involved in the assembly of lipopolysaccharide (LPS). Required for the translocation of LPS from the inner membrane to the outer membrane.</text>
</comment>
<dbReference type="GO" id="GO:0017089">
    <property type="term" value="F:glycolipid transfer activity"/>
    <property type="evidence" value="ECO:0007669"/>
    <property type="project" value="TreeGrafter"/>
</dbReference>
<keyword evidence="7" id="KW-1185">Reference proteome</keyword>
<dbReference type="AlphaFoldDB" id="A0A2K4MQT9"/>
<organism evidence="6 7">
    <name type="scientific">Chromobacterium sinusclupearum</name>
    <dbReference type="NCBI Taxonomy" id="2077146"/>
    <lineage>
        <taxon>Bacteria</taxon>
        <taxon>Pseudomonadati</taxon>
        <taxon>Pseudomonadota</taxon>
        <taxon>Betaproteobacteria</taxon>
        <taxon>Neisseriales</taxon>
        <taxon>Chromobacteriaceae</taxon>
        <taxon>Chromobacterium</taxon>
    </lineage>
</organism>
<gene>
    <name evidence="4 6" type="primary">lptA</name>
    <name evidence="6" type="ORF">C2134_06760</name>
</gene>
<evidence type="ECO:0000256" key="3">
    <source>
        <dbReference type="ARBA" id="ARBA00022764"/>
    </source>
</evidence>
<evidence type="ECO:0000313" key="7">
    <source>
        <dbReference type="Proteomes" id="UP000236416"/>
    </source>
</evidence>
<dbReference type="Gene3D" id="2.60.450.10">
    <property type="entry name" value="Lipopolysaccharide (LPS) transport protein A like domain"/>
    <property type="match status" value="1"/>
</dbReference>
<dbReference type="PANTHER" id="PTHR36504">
    <property type="entry name" value="LIPOPOLYSACCHARIDE EXPORT SYSTEM PROTEIN LPTA"/>
    <property type="match status" value="1"/>
</dbReference>
<reference evidence="6 7" key="1">
    <citation type="submission" date="2018-01" db="EMBL/GenBank/DDBJ databases">
        <title>Genomic Sequence of Chromobacterium MWU13-2610 from wild cranberry bogs within the Cape Cod National Seashore.</title>
        <authorList>
            <person name="O'Hara-Hanley K."/>
            <person name="Soby S."/>
            <person name="Harrison A."/>
        </authorList>
    </citation>
    <scope>NUCLEOTIDE SEQUENCE [LARGE SCALE GENOMIC DNA]</scope>
    <source>
        <strain evidence="6 7">MWU13-2610</strain>
    </source>
</reference>
<comment type="similarity">
    <text evidence="4">Belongs to the LptA family.</text>
</comment>
<evidence type="ECO:0000313" key="6">
    <source>
        <dbReference type="EMBL" id="POA99461.1"/>
    </source>
</evidence>
<dbReference type="Pfam" id="PF03968">
    <property type="entry name" value="LptD_N"/>
    <property type="match status" value="1"/>
</dbReference>
<keyword evidence="2 4" id="KW-0732">Signal</keyword>
<evidence type="ECO:0000259" key="5">
    <source>
        <dbReference type="Pfam" id="PF03968"/>
    </source>
</evidence>
<dbReference type="GO" id="GO:0009279">
    <property type="term" value="C:cell outer membrane"/>
    <property type="evidence" value="ECO:0007669"/>
    <property type="project" value="TreeGrafter"/>
</dbReference>
<dbReference type="GO" id="GO:0001530">
    <property type="term" value="F:lipopolysaccharide binding"/>
    <property type="evidence" value="ECO:0007669"/>
    <property type="project" value="InterPro"/>
</dbReference>
<keyword evidence="1 4" id="KW-0813">Transport</keyword>
<dbReference type="GO" id="GO:0030288">
    <property type="term" value="C:outer membrane-bounded periplasmic space"/>
    <property type="evidence" value="ECO:0007669"/>
    <property type="project" value="TreeGrafter"/>
</dbReference>
<dbReference type="RefSeq" id="WP_103318626.1">
    <property type="nucleotide sequence ID" value="NZ_PPTF01000020.1"/>
</dbReference>
<dbReference type="InterPro" id="IPR052037">
    <property type="entry name" value="LPS_export_LptA"/>
</dbReference>
<keyword evidence="3 4" id="KW-0574">Periplasm</keyword>
<sequence length="181" mass="19233" precursor="true">MPNKTRILLAGMLLAASALVQAEQADRDKPIEITSDNGCTMDQIKGISICNGNVVVIQGTLRLNSDQLTVTQDKQGNQTMHATGRIVTFRQKMDRDGGWVEGQSSVLDYDSAKHLVVLTGNARVKRNGDLSIGNVIRYNTLDETFEVVGGGPSASGKGRSVVILQPKKTASQPAASGAAKP</sequence>
<evidence type="ECO:0000256" key="1">
    <source>
        <dbReference type="ARBA" id="ARBA00022448"/>
    </source>
</evidence>
<feature type="signal peptide" evidence="4">
    <location>
        <begin position="1"/>
        <end position="22"/>
    </location>
</feature>
<dbReference type="HAMAP" id="MF_01914">
    <property type="entry name" value="LPS_assembly_LptA"/>
    <property type="match status" value="1"/>
</dbReference>
<dbReference type="GO" id="GO:0015920">
    <property type="term" value="P:lipopolysaccharide transport"/>
    <property type="evidence" value="ECO:0007669"/>
    <property type="project" value="UniProtKB-UniRule"/>
</dbReference>
<proteinExistence type="inferred from homology"/>
<dbReference type="Proteomes" id="UP000236416">
    <property type="component" value="Unassembled WGS sequence"/>
</dbReference>
<dbReference type="EMBL" id="PPTF01000020">
    <property type="protein sequence ID" value="POA99461.1"/>
    <property type="molecule type" value="Genomic_DNA"/>
</dbReference>
<dbReference type="InterPro" id="IPR005653">
    <property type="entry name" value="OstA-like_N"/>
</dbReference>
<dbReference type="PANTHER" id="PTHR36504:SF1">
    <property type="entry name" value="LIPOPOLYSACCHARIDE EXPORT SYSTEM PROTEIN LPTA"/>
    <property type="match status" value="1"/>
</dbReference>
<comment type="subunit">
    <text evidence="4">Component of the lipopolysaccharide transport and assembly complex.</text>
</comment>
<dbReference type="GO" id="GO:0043165">
    <property type="term" value="P:Gram-negative-bacterium-type cell outer membrane assembly"/>
    <property type="evidence" value="ECO:0007669"/>
    <property type="project" value="UniProtKB-UniRule"/>
</dbReference>
<name>A0A2K4MQT9_9NEIS</name>
<accession>A0A2K4MQT9</accession>
<feature type="chain" id="PRO_5014481737" description="Lipopolysaccharide export system protein LptA" evidence="4">
    <location>
        <begin position="23"/>
        <end position="181"/>
    </location>
</feature>
<comment type="subcellular location">
    <subcellularLocation>
        <location evidence="4">Periplasm</location>
    </subcellularLocation>
</comment>